<dbReference type="InterPro" id="IPR026956">
    <property type="entry name" value="D-ser_dehydrat-like_dom"/>
</dbReference>
<comment type="caution">
    <text evidence="4">The sequence shown here is derived from an EMBL/GenBank/DDBJ whole genome shotgun (WGS) entry which is preliminary data.</text>
</comment>
<dbReference type="Gene3D" id="2.40.37.20">
    <property type="entry name" value="D-serine dehydratase-like domain"/>
    <property type="match status" value="1"/>
</dbReference>
<accession>A0ABT5YHY7</accession>
<dbReference type="RefSeq" id="WP_275819085.1">
    <property type="nucleotide sequence ID" value="NZ_JARHUD010000001.1"/>
</dbReference>
<sequence>MDTSLETLDTPALLLDREILARNCARMGERLRAAGIDLRPHLKTAKSRAVAKLATEGHSGAVTVSTLAEARYFLEGGFSDILYAVGMVPGKAPAAAALQRDGAKLTLVLDSVAAAKSLGDAAAKLDSQFRVLVELDTGGGRAGVAPDSDDLLAVARAIEAQPALELAGVMTHAGHSYHCRGAEEIAAVAEEERQGLILAAQRLRDAGLPCPIVSAGSTPTAVHARSFEGLTEMRPGVYVFNDVDQVGIGSCAPEDIALTVLATVIGHNHRTGRILTDAGALALSKDVSAQEFFPDVGYGRVCDLGGRPLPGLYVESVHQEHGLIATADGTLPYDSLPIGSRVRIQPNHACITAAAYPHYEVISDGRVIEQWDRVNGW</sequence>
<dbReference type="InterPro" id="IPR042208">
    <property type="entry name" value="D-ser_dehydrat-like_sf"/>
</dbReference>
<dbReference type="PANTHER" id="PTHR28004:SF2">
    <property type="entry name" value="D-SERINE DEHYDRATASE"/>
    <property type="match status" value="1"/>
</dbReference>
<dbReference type="InterPro" id="IPR029066">
    <property type="entry name" value="PLP-binding_barrel"/>
</dbReference>
<protein>
    <submittedName>
        <fullName evidence="4">Alanine racemase</fullName>
        <ecNumber evidence="4">5.1.1.1</ecNumber>
    </submittedName>
</protein>
<name>A0ABT5YHY7_9PROT</name>
<evidence type="ECO:0000259" key="3">
    <source>
        <dbReference type="SMART" id="SM01119"/>
    </source>
</evidence>
<dbReference type="GO" id="GO:0008784">
    <property type="term" value="F:alanine racemase activity"/>
    <property type="evidence" value="ECO:0007669"/>
    <property type="project" value="UniProtKB-EC"/>
</dbReference>
<keyword evidence="2" id="KW-0456">Lyase</keyword>
<dbReference type="SUPFAM" id="SSF51419">
    <property type="entry name" value="PLP-binding barrel"/>
    <property type="match status" value="1"/>
</dbReference>
<dbReference type="EMBL" id="JARHUD010000001">
    <property type="protein sequence ID" value="MDF2094512.1"/>
    <property type="molecule type" value="Genomic_DNA"/>
</dbReference>
<feature type="domain" description="D-serine dehydratase-like" evidence="3">
    <location>
        <begin position="257"/>
        <end position="363"/>
    </location>
</feature>
<keyword evidence="4" id="KW-0413">Isomerase</keyword>
<evidence type="ECO:0000313" key="4">
    <source>
        <dbReference type="EMBL" id="MDF2094512.1"/>
    </source>
</evidence>
<dbReference type="EC" id="5.1.1.1" evidence="4"/>
<evidence type="ECO:0000256" key="1">
    <source>
        <dbReference type="ARBA" id="ARBA00005323"/>
    </source>
</evidence>
<dbReference type="InterPro" id="IPR051466">
    <property type="entry name" value="D-amino_acid_metab_enzyme"/>
</dbReference>
<evidence type="ECO:0000313" key="5">
    <source>
        <dbReference type="Proteomes" id="UP001215503"/>
    </source>
</evidence>
<dbReference type="InterPro" id="IPR001608">
    <property type="entry name" value="Ala_racemase_N"/>
</dbReference>
<proteinExistence type="inferred from homology"/>
<keyword evidence="5" id="KW-1185">Reference proteome</keyword>
<dbReference type="Proteomes" id="UP001215503">
    <property type="component" value="Unassembled WGS sequence"/>
</dbReference>
<gene>
    <name evidence="4" type="ORF">P2G67_00815</name>
</gene>
<dbReference type="Pfam" id="PF14031">
    <property type="entry name" value="D-ser_dehydrat"/>
    <property type="match status" value="1"/>
</dbReference>
<dbReference type="Pfam" id="PF01168">
    <property type="entry name" value="Ala_racemase_N"/>
    <property type="match status" value="1"/>
</dbReference>
<dbReference type="PANTHER" id="PTHR28004">
    <property type="entry name" value="ZGC:162816-RELATED"/>
    <property type="match status" value="1"/>
</dbReference>
<dbReference type="Gene3D" id="3.20.20.10">
    <property type="entry name" value="Alanine racemase"/>
    <property type="match status" value="1"/>
</dbReference>
<organism evidence="4 5">
    <name type="scientific">Aquibaculum arenosum</name>
    <dbReference type="NCBI Taxonomy" id="3032591"/>
    <lineage>
        <taxon>Bacteria</taxon>
        <taxon>Pseudomonadati</taxon>
        <taxon>Pseudomonadota</taxon>
        <taxon>Alphaproteobacteria</taxon>
        <taxon>Rhodospirillales</taxon>
        <taxon>Rhodovibrionaceae</taxon>
        <taxon>Aquibaculum</taxon>
    </lineage>
</organism>
<reference evidence="4 5" key="1">
    <citation type="submission" date="2023-03" db="EMBL/GenBank/DDBJ databases">
        <title>Fodinicurvata sp. CAU 1616 isolated from sea sendiment.</title>
        <authorList>
            <person name="Kim W."/>
        </authorList>
    </citation>
    <scope>NUCLEOTIDE SEQUENCE [LARGE SCALE GENOMIC DNA]</scope>
    <source>
        <strain evidence="4 5">CAU 1616</strain>
    </source>
</reference>
<evidence type="ECO:0000256" key="2">
    <source>
        <dbReference type="ARBA" id="ARBA00023239"/>
    </source>
</evidence>
<dbReference type="SMART" id="SM01119">
    <property type="entry name" value="D-ser_dehydrat"/>
    <property type="match status" value="1"/>
</dbReference>
<comment type="similarity">
    <text evidence="1">Belongs to the DSD1 family.</text>
</comment>